<evidence type="ECO:0000259" key="2">
    <source>
        <dbReference type="Pfam" id="PF24646"/>
    </source>
</evidence>
<reference evidence="3 4" key="2">
    <citation type="journal article" date="2008" name="Nature">
        <title>The Phaeodactylum genome reveals the evolutionary history of diatom genomes.</title>
        <authorList>
            <person name="Bowler C."/>
            <person name="Allen A.E."/>
            <person name="Badger J.H."/>
            <person name="Grimwood J."/>
            <person name="Jabbari K."/>
            <person name="Kuo A."/>
            <person name="Maheswari U."/>
            <person name="Martens C."/>
            <person name="Maumus F."/>
            <person name="Otillar R.P."/>
            <person name="Rayko E."/>
            <person name="Salamov A."/>
            <person name="Vandepoele K."/>
            <person name="Beszteri B."/>
            <person name="Gruber A."/>
            <person name="Heijde M."/>
            <person name="Katinka M."/>
            <person name="Mock T."/>
            <person name="Valentin K."/>
            <person name="Verret F."/>
            <person name="Berges J.A."/>
            <person name="Brownlee C."/>
            <person name="Cadoret J.P."/>
            <person name="Chiovitti A."/>
            <person name="Choi C.J."/>
            <person name="Coesel S."/>
            <person name="De Martino A."/>
            <person name="Detter J.C."/>
            <person name="Durkin C."/>
            <person name="Falciatore A."/>
            <person name="Fournet J."/>
            <person name="Haruta M."/>
            <person name="Huysman M.J."/>
            <person name="Jenkins B.D."/>
            <person name="Jiroutova K."/>
            <person name="Jorgensen R.E."/>
            <person name="Joubert Y."/>
            <person name="Kaplan A."/>
            <person name="Kroger N."/>
            <person name="Kroth P.G."/>
            <person name="La Roche J."/>
            <person name="Lindquist E."/>
            <person name="Lommer M."/>
            <person name="Martin-Jezequel V."/>
            <person name="Lopez P.J."/>
            <person name="Lucas S."/>
            <person name="Mangogna M."/>
            <person name="McGinnis K."/>
            <person name="Medlin L.K."/>
            <person name="Montsant A."/>
            <person name="Oudot-Le Secq M.P."/>
            <person name="Napoli C."/>
            <person name="Obornik M."/>
            <person name="Parker M.S."/>
            <person name="Petit J.L."/>
            <person name="Porcel B.M."/>
            <person name="Poulsen N."/>
            <person name="Robison M."/>
            <person name="Rychlewski L."/>
            <person name="Rynearson T.A."/>
            <person name="Schmutz J."/>
            <person name="Shapiro H."/>
            <person name="Siaut M."/>
            <person name="Stanley M."/>
            <person name="Sussman M.R."/>
            <person name="Taylor A.R."/>
            <person name="Vardi A."/>
            <person name="von Dassow P."/>
            <person name="Vyverman W."/>
            <person name="Willis A."/>
            <person name="Wyrwicz L.S."/>
            <person name="Rokhsar D.S."/>
            <person name="Weissenbach J."/>
            <person name="Armbrust E.V."/>
            <person name="Green B.R."/>
            <person name="Van de Peer Y."/>
            <person name="Grigoriev I.V."/>
        </authorList>
    </citation>
    <scope>NUCLEOTIDE SEQUENCE [LARGE SCALE GENOMIC DNA]</scope>
    <source>
        <strain evidence="3 4">CCMP1335</strain>
    </source>
</reference>
<feature type="non-terminal residue" evidence="3">
    <location>
        <position position="267"/>
    </location>
</feature>
<dbReference type="EMBL" id="DS999453">
    <property type="protein sequence ID" value="EED86125.1"/>
    <property type="molecule type" value="Genomic_DNA"/>
</dbReference>
<dbReference type="PANTHER" id="PTHR22534:SF5">
    <property type="entry name" value="SRCR DOMAIN-CONTAINING PROTEIN"/>
    <property type="match status" value="1"/>
</dbReference>
<dbReference type="InParanoid" id="B8LEX3"/>
<feature type="region of interest" description="Disordered" evidence="1">
    <location>
        <begin position="146"/>
        <end position="178"/>
    </location>
</feature>
<dbReference type="GeneID" id="7447436"/>
<gene>
    <name evidence="3" type="ORF">THAPSDRAFT_bd1948</name>
</gene>
<feature type="compositionally biased region" description="Basic residues" evidence="1">
    <location>
        <begin position="164"/>
        <end position="178"/>
    </location>
</feature>
<dbReference type="HOGENOM" id="CLU_1044272_0_0_1"/>
<protein>
    <recommendedName>
        <fullName evidence="2">DUF7640 domain-containing protein</fullName>
    </recommendedName>
</protein>
<evidence type="ECO:0000313" key="4">
    <source>
        <dbReference type="Proteomes" id="UP000001449"/>
    </source>
</evidence>
<dbReference type="InterPro" id="IPR056057">
    <property type="entry name" value="DUF7640"/>
</dbReference>
<organism evidence="3 4">
    <name type="scientific">Thalassiosira pseudonana</name>
    <name type="common">Marine diatom</name>
    <name type="synonym">Cyclotella nana</name>
    <dbReference type="NCBI Taxonomy" id="35128"/>
    <lineage>
        <taxon>Eukaryota</taxon>
        <taxon>Sar</taxon>
        <taxon>Stramenopiles</taxon>
        <taxon>Ochrophyta</taxon>
        <taxon>Bacillariophyta</taxon>
        <taxon>Coscinodiscophyceae</taxon>
        <taxon>Thalassiosirophycidae</taxon>
        <taxon>Thalassiosirales</taxon>
        <taxon>Thalassiosiraceae</taxon>
        <taxon>Thalassiosira</taxon>
    </lineage>
</organism>
<sequence>MSPPASSLFGNSSGGASVSHIFVCVWFDLYDDRPKRRPNRRRYDMIHRQDVFPTVDWTLSKETTATSLFRYTQSGSCSNRGVINEIEIGSWRHRGDEISSHPFPNKELIRVQNDDETIQKFSHHHHPRANHQLQVVSASMVSESVITPKEKGVSGGKKSSADQKKHRKLNKKPRKVRKWKPNQVEEEDFNASTALGLLESTKTRTLQVTVTACSINGCTCTMSDGTPGKKCDGYQACFGANPDNVACGSCKVSDNSVKHLRRVTSSC</sequence>
<dbReference type="KEGG" id="tps:THAPSDRAFT_bd1948"/>
<dbReference type="PaxDb" id="35128-Thapsdraft1948"/>
<dbReference type="RefSeq" id="XP_002297576.1">
    <property type="nucleotide sequence ID" value="XM_002297540.1"/>
</dbReference>
<dbReference type="AlphaFoldDB" id="B8LEX3"/>
<dbReference type="Proteomes" id="UP000001449">
    <property type="component" value="Unassembled WGS sequence"/>
</dbReference>
<evidence type="ECO:0000313" key="3">
    <source>
        <dbReference type="EMBL" id="EED86125.1"/>
    </source>
</evidence>
<keyword evidence="4" id="KW-1185">Reference proteome</keyword>
<name>B8LEX3_THAPS</name>
<dbReference type="PANTHER" id="PTHR22534">
    <property type="entry name" value="SRCR DOMAIN-CONTAINING PROTEIN"/>
    <property type="match status" value="1"/>
</dbReference>
<accession>B8LEX3</accession>
<reference evidence="3 4" key="1">
    <citation type="journal article" date="2004" name="Science">
        <title>The genome of the diatom Thalassiosira pseudonana: ecology, evolution, and metabolism.</title>
        <authorList>
            <person name="Armbrust E.V."/>
            <person name="Berges J.A."/>
            <person name="Bowler C."/>
            <person name="Green B.R."/>
            <person name="Martinez D."/>
            <person name="Putnam N.H."/>
            <person name="Zhou S."/>
            <person name="Allen A.E."/>
            <person name="Apt K.E."/>
            <person name="Bechner M."/>
            <person name="Brzezinski M.A."/>
            <person name="Chaal B.K."/>
            <person name="Chiovitti A."/>
            <person name="Davis A.K."/>
            <person name="Demarest M.S."/>
            <person name="Detter J.C."/>
            <person name="Glavina T."/>
            <person name="Goodstein D."/>
            <person name="Hadi M.Z."/>
            <person name="Hellsten U."/>
            <person name="Hildebrand M."/>
            <person name="Jenkins B.D."/>
            <person name="Jurka J."/>
            <person name="Kapitonov V.V."/>
            <person name="Kroger N."/>
            <person name="Lau W.W."/>
            <person name="Lane T.W."/>
            <person name="Larimer F.W."/>
            <person name="Lippmeier J.C."/>
            <person name="Lucas S."/>
            <person name="Medina M."/>
            <person name="Montsant A."/>
            <person name="Obornik M."/>
            <person name="Parker M.S."/>
            <person name="Palenik B."/>
            <person name="Pazour G.J."/>
            <person name="Richardson P.M."/>
            <person name="Rynearson T.A."/>
            <person name="Saito M.A."/>
            <person name="Schwartz D.C."/>
            <person name="Thamatrakoln K."/>
            <person name="Valentin K."/>
            <person name="Vardi A."/>
            <person name="Wilkerson F.P."/>
            <person name="Rokhsar D.S."/>
        </authorList>
    </citation>
    <scope>NUCLEOTIDE SEQUENCE [LARGE SCALE GENOMIC DNA]</scope>
    <source>
        <strain evidence="3 4">CCMP1335</strain>
    </source>
</reference>
<evidence type="ECO:0000256" key="1">
    <source>
        <dbReference type="SAM" id="MobiDB-lite"/>
    </source>
</evidence>
<dbReference type="InterPro" id="IPR019524">
    <property type="entry name" value="B-solenoid_diatom-type"/>
</dbReference>
<dbReference type="Pfam" id="PF24646">
    <property type="entry name" value="DUF7640"/>
    <property type="match status" value="1"/>
</dbReference>
<proteinExistence type="predicted"/>
<feature type="domain" description="DUF7640" evidence="2">
    <location>
        <begin position="212"/>
        <end position="253"/>
    </location>
</feature>